<dbReference type="GO" id="GO:0031410">
    <property type="term" value="C:cytoplasmic vesicle"/>
    <property type="evidence" value="ECO:0007669"/>
    <property type="project" value="UniProtKB-KW"/>
</dbReference>
<reference evidence="15" key="1">
    <citation type="submission" date="2016-10" db="EMBL/GenBank/DDBJ databases">
        <authorList>
            <person name="Varghese N."/>
            <person name="Submissions S."/>
        </authorList>
    </citation>
    <scope>NUCLEOTIDE SEQUENCE [LARGE SCALE GENOMIC DNA]</scope>
    <source>
        <strain evidence="15">DSM 46838</strain>
    </source>
</reference>
<evidence type="ECO:0000256" key="6">
    <source>
        <dbReference type="ARBA" id="ARBA00022833"/>
    </source>
</evidence>
<accession>A0A1I2MNS4</accession>
<dbReference type="InterPro" id="IPR026765">
    <property type="entry name" value="Tmem163"/>
</dbReference>
<dbReference type="AlphaFoldDB" id="A0A1I2MNS4"/>
<feature type="region of interest" description="Disordered" evidence="11">
    <location>
        <begin position="207"/>
        <end position="227"/>
    </location>
</feature>
<feature type="domain" description="Cation efflux protein transmembrane" evidence="13">
    <location>
        <begin position="84"/>
        <end position="195"/>
    </location>
</feature>
<dbReference type="SUPFAM" id="SSF161111">
    <property type="entry name" value="Cation efflux protein transmembrane domain-like"/>
    <property type="match status" value="1"/>
</dbReference>
<evidence type="ECO:0000256" key="12">
    <source>
        <dbReference type="SAM" id="Phobius"/>
    </source>
</evidence>
<evidence type="ECO:0000256" key="3">
    <source>
        <dbReference type="ARBA" id="ARBA00008731"/>
    </source>
</evidence>
<keyword evidence="15" id="KW-1185">Reference proteome</keyword>
<keyword evidence="5" id="KW-0967">Endosome</keyword>
<evidence type="ECO:0000256" key="7">
    <source>
        <dbReference type="ARBA" id="ARBA00022989"/>
    </source>
</evidence>
<keyword evidence="10" id="KW-0968">Cytoplasmic vesicle</keyword>
<dbReference type="PANTHER" id="PTHR31937:SF2">
    <property type="entry name" value="TRANSMEMBRANE PROTEIN 163"/>
    <property type="match status" value="1"/>
</dbReference>
<keyword evidence="8" id="KW-0770">Synapse</keyword>
<comment type="subcellular location">
    <subcellularLocation>
        <location evidence="2">Cytoplasmic vesicle</location>
        <location evidence="2">Secretory vesicle</location>
        <location evidence="2">Synaptic vesicle membrane</location>
        <topology evidence="2">Multi-pass membrane protein</topology>
    </subcellularLocation>
    <subcellularLocation>
        <location evidence="1">Early endosome membrane</location>
    </subcellularLocation>
</comment>
<evidence type="ECO:0000313" key="15">
    <source>
        <dbReference type="Proteomes" id="UP000198589"/>
    </source>
</evidence>
<dbReference type="EMBL" id="FOND01000034">
    <property type="protein sequence ID" value="SFF93205.1"/>
    <property type="molecule type" value="Genomic_DNA"/>
</dbReference>
<evidence type="ECO:0000259" key="13">
    <source>
        <dbReference type="Pfam" id="PF01545"/>
    </source>
</evidence>
<gene>
    <name evidence="14" type="ORF">SAMN05216574_13411</name>
</gene>
<dbReference type="STRING" id="1798228.SAMN05216574_13411"/>
<dbReference type="Gene3D" id="1.20.1510.10">
    <property type="entry name" value="Cation efflux protein transmembrane domain"/>
    <property type="match status" value="1"/>
</dbReference>
<sequence>MSGAAFSPRARRAVRLEQLTIGYNVVEMVIAVAAGLAAGLISLIGFGIDSGIEVAAAGVVLHRLYAELRHGDVDEAKERRALRFIGLTFFALAAYVTVEGVRHLFGDDTPDTSVVGVVLLGASVVVMPWLAHAKRRAGEALGSRLVIADAAETRLCAWLSVSTLVGLLAFTAFGWTWVDPLAGFVIAGFAVMEGREAWEGEIGCDDGDGCDDGERTTGGPGAAVGSS</sequence>
<dbReference type="GO" id="GO:0016020">
    <property type="term" value="C:membrane"/>
    <property type="evidence" value="ECO:0007669"/>
    <property type="project" value="InterPro"/>
</dbReference>
<dbReference type="PANTHER" id="PTHR31937">
    <property type="entry name" value="TRANSMEMBRANE PROTEIN 163"/>
    <property type="match status" value="1"/>
</dbReference>
<comment type="similarity">
    <text evidence="3">Belongs to the TMEM163 family.</text>
</comment>
<evidence type="ECO:0000256" key="4">
    <source>
        <dbReference type="ARBA" id="ARBA00022692"/>
    </source>
</evidence>
<evidence type="ECO:0000256" key="9">
    <source>
        <dbReference type="ARBA" id="ARBA00023136"/>
    </source>
</evidence>
<feature type="transmembrane region" description="Helical" evidence="12">
    <location>
        <begin position="113"/>
        <end position="134"/>
    </location>
</feature>
<dbReference type="RefSeq" id="WP_254791214.1">
    <property type="nucleotide sequence ID" value="NZ_FOND01000034.1"/>
</dbReference>
<protein>
    <submittedName>
        <fullName evidence="14">Cation efflux family protein</fullName>
    </submittedName>
</protein>
<evidence type="ECO:0000256" key="11">
    <source>
        <dbReference type="SAM" id="MobiDB-lite"/>
    </source>
</evidence>
<name>A0A1I2MNS4_9ACTN</name>
<evidence type="ECO:0000256" key="8">
    <source>
        <dbReference type="ARBA" id="ARBA00023018"/>
    </source>
</evidence>
<dbReference type="InterPro" id="IPR058533">
    <property type="entry name" value="Cation_efflux_TM"/>
</dbReference>
<evidence type="ECO:0000256" key="5">
    <source>
        <dbReference type="ARBA" id="ARBA00022753"/>
    </source>
</evidence>
<evidence type="ECO:0000256" key="1">
    <source>
        <dbReference type="ARBA" id="ARBA00004146"/>
    </source>
</evidence>
<dbReference type="Proteomes" id="UP000198589">
    <property type="component" value="Unassembled WGS sequence"/>
</dbReference>
<keyword evidence="9 12" id="KW-0472">Membrane</keyword>
<feature type="transmembrane region" description="Helical" evidence="12">
    <location>
        <begin position="155"/>
        <end position="178"/>
    </location>
</feature>
<dbReference type="InterPro" id="IPR027469">
    <property type="entry name" value="Cation_efflux_TMD_sf"/>
</dbReference>
<dbReference type="GO" id="GO:0008324">
    <property type="term" value="F:monoatomic cation transmembrane transporter activity"/>
    <property type="evidence" value="ECO:0007669"/>
    <property type="project" value="InterPro"/>
</dbReference>
<feature type="compositionally biased region" description="Gly residues" evidence="11">
    <location>
        <begin position="216"/>
        <end position="227"/>
    </location>
</feature>
<dbReference type="Pfam" id="PF01545">
    <property type="entry name" value="Cation_efflux"/>
    <property type="match status" value="1"/>
</dbReference>
<keyword evidence="7 12" id="KW-1133">Transmembrane helix</keyword>
<feature type="transmembrane region" description="Helical" evidence="12">
    <location>
        <begin position="21"/>
        <end position="44"/>
    </location>
</feature>
<keyword evidence="6" id="KW-0862">Zinc</keyword>
<evidence type="ECO:0000256" key="2">
    <source>
        <dbReference type="ARBA" id="ARBA00004644"/>
    </source>
</evidence>
<proteinExistence type="inferred from homology"/>
<evidence type="ECO:0000256" key="10">
    <source>
        <dbReference type="ARBA" id="ARBA00023329"/>
    </source>
</evidence>
<evidence type="ECO:0000313" key="14">
    <source>
        <dbReference type="EMBL" id="SFF93205.1"/>
    </source>
</evidence>
<keyword evidence="4 12" id="KW-0812">Transmembrane</keyword>
<organism evidence="14 15">
    <name type="scientific">Blastococcus tunisiensis</name>
    <dbReference type="NCBI Taxonomy" id="1798228"/>
    <lineage>
        <taxon>Bacteria</taxon>
        <taxon>Bacillati</taxon>
        <taxon>Actinomycetota</taxon>
        <taxon>Actinomycetes</taxon>
        <taxon>Geodermatophilales</taxon>
        <taxon>Geodermatophilaceae</taxon>
        <taxon>Blastococcus</taxon>
    </lineage>
</organism>